<comment type="caution">
    <text evidence="1">The sequence shown here is derived from an EMBL/GenBank/DDBJ whole genome shotgun (WGS) entry which is preliminary data.</text>
</comment>
<reference evidence="1" key="1">
    <citation type="submission" date="2023-01" db="EMBL/GenBank/DDBJ databases">
        <authorList>
            <person name="Piombo E."/>
        </authorList>
    </citation>
    <scope>NUCLEOTIDE SEQUENCE</scope>
</reference>
<dbReference type="EMBL" id="CABFNP030000452">
    <property type="protein sequence ID" value="CAI6016366.1"/>
    <property type="molecule type" value="Genomic_DNA"/>
</dbReference>
<evidence type="ECO:0000313" key="1">
    <source>
        <dbReference type="EMBL" id="CAI6016366.1"/>
    </source>
</evidence>
<keyword evidence="2" id="KW-1185">Reference proteome</keyword>
<evidence type="ECO:0000313" key="2">
    <source>
        <dbReference type="Proteomes" id="UP001160390"/>
    </source>
</evidence>
<sequence length="67" mass="7619">MADEGGGFCKERPCHCWAPETAAQKREAKKEIKAMNKKLEPEIQQIWELNSGIQRLGLRTKPGQKPQ</sequence>
<gene>
    <name evidence="1" type="ORF">CCHLO57077_00019426</name>
</gene>
<organism evidence="1 2">
    <name type="scientific">Clonostachys chloroleuca</name>
    <dbReference type="NCBI Taxonomy" id="1926264"/>
    <lineage>
        <taxon>Eukaryota</taxon>
        <taxon>Fungi</taxon>
        <taxon>Dikarya</taxon>
        <taxon>Ascomycota</taxon>
        <taxon>Pezizomycotina</taxon>
        <taxon>Sordariomycetes</taxon>
        <taxon>Hypocreomycetidae</taxon>
        <taxon>Hypocreales</taxon>
        <taxon>Bionectriaceae</taxon>
        <taxon>Clonostachys</taxon>
    </lineage>
</organism>
<dbReference type="Proteomes" id="UP001160390">
    <property type="component" value="Unassembled WGS sequence"/>
</dbReference>
<proteinExistence type="predicted"/>
<accession>A0AA35LQ42</accession>
<name>A0AA35LQ42_9HYPO</name>
<protein>
    <submittedName>
        <fullName evidence="1">Uncharacterized protein</fullName>
    </submittedName>
</protein>
<dbReference type="AlphaFoldDB" id="A0AA35LQ42"/>